<feature type="region of interest" description="Disordered" evidence="1">
    <location>
        <begin position="24"/>
        <end position="51"/>
    </location>
</feature>
<evidence type="ECO:0000313" key="2">
    <source>
        <dbReference type="Proteomes" id="UP000515211"/>
    </source>
</evidence>
<name>A0A9C6TDZ5_ARADU</name>
<feature type="region of interest" description="Disordered" evidence="1">
    <location>
        <begin position="296"/>
        <end position="315"/>
    </location>
</feature>
<accession>A0A9C6TDZ5</accession>
<dbReference type="RefSeq" id="XP_052108553.1">
    <property type="nucleotide sequence ID" value="XM_052252593.1"/>
</dbReference>
<gene>
    <name evidence="3 4" type="primary">LOC110274700</name>
</gene>
<proteinExistence type="predicted"/>
<feature type="compositionally biased region" description="Polar residues" evidence="1">
    <location>
        <begin position="26"/>
        <end position="42"/>
    </location>
</feature>
<evidence type="ECO:0000313" key="3">
    <source>
        <dbReference type="RefSeq" id="XP_052108552.1"/>
    </source>
</evidence>
<protein>
    <submittedName>
        <fullName evidence="3 4">Uncharacterized protein LOC110274700 isoform X1</fullName>
    </submittedName>
</protein>
<dbReference type="AlphaFoldDB" id="A0A9C6TDZ5"/>
<reference evidence="2" key="1">
    <citation type="journal article" date="2016" name="Nat. Genet.">
        <title>The genome sequences of Arachis duranensis and Arachis ipaensis, the diploid ancestors of cultivated peanut.</title>
        <authorList>
            <person name="Bertioli D.J."/>
            <person name="Cannon S.B."/>
            <person name="Froenicke L."/>
            <person name="Huang G."/>
            <person name="Farmer A.D."/>
            <person name="Cannon E.K."/>
            <person name="Liu X."/>
            <person name="Gao D."/>
            <person name="Clevenger J."/>
            <person name="Dash S."/>
            <person name="Ren L."/>
            <person name="Moretzsohn M.C."/>
            <person name="Shirasawa K."/>
            <person name="Huang W."/>
            <person name="Vidigal B."/>
            <person name="Abernathy B."/>
            <person name="Chu Y."/>
            <person name="Niederhuth C.E."/>
            <person name="Umale P."/>
            <person name="Araujo A.C."/>
            <person name="Kozik A."/>
            <person name="Kim K.D."/>
            <person name="Burow M.D."/>
            <person name="Varshney R.K."/>
            <person name="Wang X."/>
            <person name="Zhang X."/>
            <person name="Barkley N."/>
            <person name="Guimaraes P.M."/>
            <person name="Isobe S."/>
            <person name="Guo B."/>
            <person name="Liao B."/>
            <person name="Stalker H.T."/>
            <person name="Schmitz R.J."/>
            <person name="Scheffler B.E."/>
            <person name="Leal-Bertioli S.C."/>
            <person name="Xun X."/>
            <person name="Jackson S.A."/>
            <person name="Michelmore R."/>
            <person name="Ozias-Akins P."/>
        </authorList>
    </citation>
    <scope>NUCLEOTIDE SEQUENCE [LARGE SCALE GENOMIC DNA]</scope>
    <source>
        <strain evidence="2">cv. V14167</strain>
    </source>
</reference>
<dbReference type="RefSeq" id="XP_052108552.1">
    <property type="nucleotide sequence ID" value="XM_052252592.1"/>
</dbReference>
<organism evidence="2 3">
    <name type="scientific">Arachis duranensis</name>
    <name type="common">Wild peanut</name>
    <dbReference type="NCBI Taxonomy" id="130453"/>
    <lineage>
        <taxon>Eukaryota</taxon>
        <taxon>Viridiplantae</taxon>
        <taxon>Streptophyta</taxon>
        <taxon>Embryophyta</taxon>
        <taxon>Tracheophyta</taxon>
        <taxon>Spermatophyta</taxon>
        <taxon>Magnoliopsida</taxon>
        <taxon>eudicotyledons</taxon>
        <taxon>Gunneridae</taxon>
        <taxon>Pentapetalae</taxon>
        <taxon>rosids</taxon>
        <taxon>fabids</taxon>
        <taxon>Fabales</taxon>
        <taxon>Fabaceae</taxon>
        <taxon>Papilionoideae</taxon>
        <taxon>50 kb inversion clade</taxon>
        <taxon>dalbergioids sensu lato</taxon>
        <taxon>Dalbergieae</taxon>
        <taxon>Pterocarpus clade</taxon>
        <taxon>Arachis</taxon>
    </lineage>
</organism>
<dbReference type="Proteomes" id="UP000515211">
    <property type="component" value="Chromosome 8"/>
</dbReference>
<keyword evidence="2" id="KW-1185">Reference proteome</keyword>
<sequence>MTHEENEPLSNLKTADKVHHIEVEDNCNNSSSSQPKFGSNNGDDYLLKKGERIQDKADEVSRNKTVEEDFVKPILFPGSSRIQDESGKLPDCTVGQVLSFMKDVKEYFEIECLNTRANLLSMERKIDILVAQSKKEKEDDVQKTRSISPPLIIPEGQDVKPIVKPSLSLRPFVSKLRPFGAGTPAMDVLTDVVDNDEGVIDVTNLMSSKSNTKTTPSNRKREQVRAENNKNNLNINLNSVNLNNSTGNIGSNLRKQISPQSKKSRPTATVGAGRKLAFLPSNAKPPKIPKVNKIAAGGEARNTEDHTAEGNKENKEKEIYCFDVTRRRAS</sequence>
<reference evidence="3 4" key="2">
    <citation type="submission" date="2025-04" db="UniProtKB">
        <authorList>
            <consortium name="RefSeq"/>
        </authorList>
    </citation>
    <scope>IDENTIFICATION</scope>
    <source>
        <tissue evidence="3 4">Whole plant</tissue>
    </source>
</reference>
<feature type="compositionally biased region" description="Basic and acidic residues" evidence="1">
    <location>
        <begin position="301"/>
        <end position="315"/>
    </location>
</feature>
<dbReference type="GeneID" id="110274700"/>
<evidence type="ECO:0000256" key="1">
    <source>
        <dbReference type="SAM" id="MobiDB-lite"/>
    </source>
</evidence>
<evidence type="ECO:0000313" key="4">
    <source>
        <dbReference type="RefSeq" id="XP_052108553.1"/>
    </source>
</evidence>